<dbReference type="NCBIfam" id="TIGR00997">
    <property type="entry name" value="ispZ"/>
    <property type="match status" value="1"/>
</dbReference>
<feature type="transmembrane region" description="Helical" evidence="5">
    <location>
        <begin position="81"/>
        <end position="101"/>
    </location>
</feature>
<proteinExistence type="inferred from homology"/>
<keyword evidence="7" id="KW-1185">Reference proteome</keyword>
<dbReference type="Proteomes" id="UP000317365">
    <property type="component" value="Chromosome"/>
</dbReference>
<feature type="transmembrane region" description="Helical" evidence="5">
    <location>
        <begin position="151"/>
        <end position="169"/>
    </location>
</feature>
<name>A0A515EPT5_9BURK</name>
<dbReference type="EMBL" id="CP036282">
    <property type="protein sequence ID" value="QDL54666.1"/>
    <property type="molecule type" value="Genomic_DNA"/>
</dbReference>
<gene>
    <name evidence="5" type="primary">yciB</name>
    <name evidence="6" type="ORF">EXZ61_11080</name>
</gene>
<evidence type="ECO:0000313" key="6">
    <source>
        <dbReference type="EMBL" id="QDL54666.1"/>
    </source>
</evidence>
<dbReference type="PANTHER" id="PTHR36917:SF1">
    <property type="entry name" value="INNER MEMBRANE-SPANNING PROTEIN YCIB"/>
    <property type="match status" value="1"/>
</dbReference>
<organism evidence="6 7">
    <name type="scientific">Rhodoferax aquaticus</name>
    <dbReference type="NCBI Taxonomy" id="2527691"/>
    <lineage>
        <taxon>Bacteria</taxon>
        <taxon>Pseudomonadati</taxon>
        <taxon>Pseudomonadota</taxon>
        <taxon>Betaproteobacteria</taxon>
        <taxon>Burkholderiales</taxon>
        <taxon>Comamonadaceae</taxon>
        <taxon>Rhodoferax</taxon>
    </lineage>
</organism>
<dbReference type="GO" id="GO:0005886">
    <property type="term" value="C:plasma membrane"/>
    <property type="evidence" value="ECO:0007669"/>
    <property type="project" value="UniProtKB-SubCell"/>
</dbReference>
<keyword evidence="1 5" id="KW-1003">Cell membrane</keyword>
<dbReference type="RefSeq" id="WP_142811797.1">
    <property type="nucleotide sequence ID" value="NZ_CP036282.1"/>
</dbReference>
<comment type="function">
    <text evidence="5">Plays a role in cell envelope biogenesis, maintenance of cell envelope integrity and membrane homeostasis.</text>
</comment>
<feature type="transmembrane region" description="Helical" evidence="5">
    <location>
        <begin position="20"/>
        <end position="41"/>
    </location>
</feature>
<keyword evidence="5" id="KW-0997">Cell inner membrane</keyword>
<dbReference type="HAMAP" id="MF_00189">
    <property type="entry name" value="YciB"/>
    <property type="match status" value="1"/>
</dbReference>
<dbReference type="NCBIfam" id="NF001325">
    <property type="entry name" value="PRK00259.1-3"/>
    <property type="match status" value="1"/>
</dbReference>
<protein>
    <recommendedName>
        <fullName evidence="5">Inner membrane-spanning protein YciB</fullName>
    </recommendedName>
</protein>
<dbReference type="KEGG" id="rhg:EXZ61_11080"/>
<comment type="similarity">
    <text evidence="5">Belongs to the YciB family.</text>
</comment>
<evidence type="ECO:0000256" key="1">
    <source>
        <dbReference type="ARBA" id="ARBA00022475"/>
    </source>
</evidence>
<sequence length="184" mass="21026">MKTLIDFFPIALFFGAFKLYDIYVGTAVLMAATVLQMGLIYRIDGKLQAMHKITLVLILVFGALTLWLHDDRFIKWKPTVMYSAMAMGLSMALWIFHKNFLKLMLGSQLALPDAVWQRLNVVWILYAAFMAILNGYVVLYYSTEAWVNFKVWGYAFPLVFIIGQGLYIAPHLKSDDSQQETPAP</sequence>
<dbReference type="PANTHER" id="PTHR36917">
    <property type="entry name" value="INTRACELLULAR SEPTATION PROTEIN A-RELATED"/>
    <property type="match status" value="1"/>
</dbReference>
<reference evidence="7" key="1">
    <citation type="submission" date="2019-02" db="EMBL/GenBank/DDBJ databases">
        <title>Complete genome sequence of Rhodoferax sp. Gr-4.</title>
        <authorList>
            <person name="Jin L."/>
        </authorList>
    </citation>
    <scope>NUCLEOTIDE SEQUENCE [LARGE SCALE GENOMIC DNA]</scope>
    <source>
        <strain evidence="7">Gr-4</strain>
    </source>
</reference>
<evidence type="ECO:0000313" key="7">
    <source>
        <dbReference type="Proteomes" id="UP000317365"/>
    </source>
</evidence>
<keyword evidence="2 5" id="KW-0812">Transmembrane</keyword>
<evidence type="ECO:0000256" key="4">
    <source>
        <dbReference type="ARBA" id="ARBA00023136"/>
    </source>
</evidence>
<evidence type="ECO:0000256" key="3">
    <source>
        <dbReference type="ARBA" id="ARBA00022989"/>
    </source>
</evidence>
<dbReference type="AlphaFoldDB" id="A0A515EPT5"/>
<dbReference type="Pfam" id="PF04279">
    <property type="entry name" value="IspA"/>
    <property type="match status" value="1"/>
</dbReference>
<dbReference type="InterPro" id="IPR006008">
    <property type="entry name" value="YciB"/>
</dbReference>
<keyword evidence="3 5" id="KW-1133">Transmembrane helix</keyword>
<evidence type="ECO:0000256" key="2">
    <source>
        <dbReference type="ARBA" id="ARBA00022692"/>
    </source>
</evidence>
<evidence type="ECO:0000256" key="5">
    <source>
        <dbReference type="HAMAP-Rule" id="MF_00189"/>
    </source>
</evidence>
<accession>A0A515EPT5</accession>
<keyword evidence="4 5" id="KW-0472">Membrane</keyword>
<reference evidence="7" key="2">
    <citation type="journal article" date="2020" name="Int. J. Syst. Evol. Microbiol.">
        <title>Genomic insights into a novel species Rhodoferax aquaticus sp. nov., isolated from freshwater.</title>
        <authorList>
            <person name="Li T."/>
            <person name="Zhuo Y."/>
            <person name="Jin C.Z."/>
            <person name="Wu X."/>
            <person name="Ko S.R."/>
            <person name="Jin F.J."/>
            <person name="Ahn C.Y."/>
            <person name="Oh H.M."/>
            <person name="Lee H.G."/>
            <person name="Jin L."/>
        </authorList>
    </citation>
    <scope>NUCLEOTIDE SEQUENCE [LARGE SCALE GENOMIC DNA]</scope>
    <source>
        <strain evidence="7">Gr-4</strain>
    </source>
</reference>
<feature type="transmembrane region" description="Helical" evidence="5">
    <location>
        <begin position="121"/>
        <end position="139"/>
    </location>
</feature>
<comment type="subcellular location">
    <subcellularLocation>
        <location evidence="5">Cell inner membrane</location>
        <topology evidence="5">Multi-pass membrane protein</topology>
    </subcellularLocation>
</comment>
<feature type="transmembrane region" description="Helical" evidence="5">
    <location>
        <begin position="53"/>
        <end position="69"/>
    </location>
</feature>